<dbReference type="EMBL" id="AP014946">
    <property type="protein sequence ID" value="BAT58608.1"/>
    <property type="molecule type" value="Genomic_DNA"/>
</dbReference>
<dbReference type="Gene3D" id="1.20.120.530">
    <property type="entry name" value="GntR ligand-binding domain-like"/>
    <property type="match status" value="1"/>
</dbReference>
<protein>
    <submittedName>
        <fullName evidence="5">HTH-type transcriptional repressor CsiR</fullName>
    </submittedName>
</protein>
<keyword evidence="2" id="KW-0238">DNA-binding</keyword>
<dbReference type="InterPro" id="IPR011711">
    <property type="entry name" value="GntR_C"/>
</dbReference>
<gene>
    <name evidence="5" type="primary">csiR_2</name>
    <name evidence="5" type="ORF">GJW-30_1_01134</name>
</gene>
<dbReference type="Pfam" id="PF07729">
    <property type="entry name" value="FCD"/>
    <property type="match status" value="1"/>
</dbReference>
<dbReference type="InterPro" id="IPR036388">
    <property type="entry name" value="WH-like_DNA-bd_sf"/>
</dbReference>
<dbReference type="PROSITE" id="PS50949">
    <property type="entry name" value="HTH_GNTR"/>
    <property type="match status" value="1"/>
</dbReference>
<accession>A0A0S3PRY4</accession>
<dbReference type="Proteomes" id="UP000236884">
    <property type="component" value="Chromosome"/>
</dbReference>
<proteinExistence type="predicted"/>
<dbReference type="GO" id="GO:0003700">
    <property type="term" value="F:DNA-binding transcription factor activity"/>
    <property type="evidence" value="ECO:0007669"/>
    <property type="project" value="InterPro"/>
</dbReference>
<evidence type="ECO:0000313" key="5">
    <source>
        <dbReference type="EMBL" id="BAT58608.1"/>
    </source>
</evidence>
<reference evidence="5 6" key="1">
    <citation type="submission" date="2015-08" db="EMBL/GenBank/DDBJ databases">
        <title>Investigation of the bacterial diversity of lava forest soil.</title>
        <authorList>
            <person name="Lee J.S."/>
        </authorList>
    </citation>
    <scope>NUCLEOTIDE SEQUENCE [LARGE SCALE GENOMIC DNA]</scope>
    <source>
        <strain evidence="5 6">GJW-30</strain>
    </source>
</reference>
<dbReference type="PANTHER" id="PTHR43537:SF20">
    <property type="entry name" value="HTH-TYPE TRANSCRIPTIONAL REPRESSOR GLAR"/>
    <property type="match status" value="1"/>
</dbReference>
<dbReference type="RefSeq" id="WP_096352798.1">
    <property type="nucleotide sequence ID" value="NZ_AP014946.1"/>
</dbReference>
<dbReference type="SUPFAM" id="SSF46785">
    <property type="entry name" value="Winged helix' DNA-binding domain"/>
    <property type="match status" value="1"/>
</dbReference>
<dbReference type="OrthoDB" id="8680240at2"/>
<evidence type="ECO:0000256" key="1">
    <source>
        <dbReference type="ARBA" id="ARBA00023015"/>
    </source>
</evidence>
<feature type="domain" description="HTH gntR-type" evidence="4">
    <location>
        <begin position="8"/>
        <end position="75"/>
    </location>
</feature>
<dbReference type="KEGG" id="vgo:GJW-30_1_01134"/>
<dbReference type="AlphaFoldDB" id="A0A0S3PRY4"/>
<dbReference type="InterPro" id="IPR008920">
    <property type="entry name" value="TF_FadR/GntR_C"/>
</dbReference>
<organism evidence="5 6">
    <name type="scientific">Variibacter gotjawalensis</name>
    <dbReference type="NCBI Taxonomy" id="1333996"/>
    <lineage>
        <taxon>Bacteria</taxon>
        <taxon>Pseudomonadati</taxon>
        <taxon>Pseudomonadota</taxon>
        <taxon>Alphaproteobacteria</taxon>
        <taxon>Hyphomicrobiales</taxon>
        <taxon>Nitrobacteraceae</taxon>
        <taxon>Variibacter</taxon>
    </lineage>
</organism>
<evidence type="ECO:0000259" key="4">
    <source>
        <dbReference type="PROSITE" id="PS50949"/>
    </source>
</evidence>
<dbReference type="SMART" id="SM00895">
    <property type="entry name" value="FCD"/>
    <property type="match status" value="1"/>
</dbReference>
<dbReference type="InterPro" id="IPR000524">
    <property type="entry name" value="Tscrpt_reg_HTH_GntR"/>
</dbReference>
<dbReference type="Pfam" id="PF00392">
    <property type="entry name" value="GntR"/>
    <property type="match status" value="1"/>
</dbReference>
<dbReference type="SUPFAM" id="SSF48008">
    <property type="entry name" value="GntR ligand-binding domain-like"/>
    <property type="match status" value="1"/>
</dbReference>
<sequence>MLERSDTQTIGETAYRQIRTDIVFGKLAPGIKLKLERLRADYGVSVGTLRELLSRLVSDGFVVAEGQRGFEVAPVTAQGLREIAELRLLLEQHALTQSFRFGDMEWEGRIVAAHHKLERMERKVQSGETSDEETWKRYDFEFHHALISACGSETLLASHAPVFDKYLRYLIVAGTYRGEVTEREHRALLKSALDRDAKAACETLRIHIEGCVEFTLKTTTSQIIQT</sequence>
<dbReference type="Gene3D" id="1.10.10.10">
    <property type="entry name" value="Winged helix-like DNA-binding domain superfamily/Winged helix DNA-binding domain"/>
    <property type="match status" value="1"/>
</dbReference>
<keyword evidence="3" id="KW-0804">Transcription</keyword>
<keyword evidence="1" id="KW-0805">Transcription regulation</keyword>
<dbReference type="PANTHER" id="PTHR43537">
    <property type="entry name" value="TRANSCRIPTIONAL REGULATOR, GNTR FAMILY"/>
    <property type="match status" value="1"/>
</dbReference>
<keyword evidence="6" id="KW-1185">Reference proteome</keyword>
<evidence type="ECO:0000313" key="6">
    <source>
        <dbReference type="Proteomes" id="UP000236884"/>
    </source>
</evidence>
<name>A0A0S3PRY4_9BRAD</name>
<dbReference type="SMART" id="SM00345">
    <property type="entry name" value="HTH_GNTR"/>
    <property type="match status" value="1"/>
</dbReference>
<dbReference type="GO" id="GO:0003677">
    <property type="term" value="F:DNA binding"/>
    <property type="evidence" value="ECO:0007669"/>
    <property type="project" value="UniProtKB-KW"/>
</dbReference>
<evidence type="ECO:0000256" key="3">
    <source>
        <dbReference type="ARBA" id="ARBA00023163"/>
    </source>
</evidence>
<evidence type="ECO:0000256" key="2">
    <source>
        <dbReference type="ARBA" id="ARBA00023125"/>
    </source>
</evidence>
<dbReference type="InterPro" id="IPR036390">
    <property type="entry name" value="WH_DNA-bd_sf"/>
</dbReference>